<feature type="compositionally biased region" description="Low complexity" evidence="1">
    <location>
        <begin position="160"/>
        <end position="170"/>
    </location>
</feature>
<dbReference type="GeneID" id="11514161"/>
<dbReference type="Proteomes" id="UP000007322">
    <property type="component" value="Chromosome 6"/>
</dbReference>
<dbReference type="RefSeq" id="XP_003666102.1">
    <property type="nucleotide sequence ID" value="XM_003666054.1"/>
</dbReference>
<dbReference type="InParanoid" id="G2QLM7"/>
<dbReference type="EMBL" id="CP003007">
    <property type="protein sequence ID" value="AEO60857.1"/>
    <property type="molecule type" value="Genomic_DNA"/>
</dbReference>
<feature type="region of interest" description="Disordered" evidence="1">
    <location>
        <begin position="1"/>
        <end position="35"/>
    </location>
</feature>
<feature type="compositionally biased region" description="Low complexity" evidence="1">
    <location>
        <begin position="23"/>
        <end position="32"/>
    </location>
</feature>
<dbReference type="HOGENOM" id="CLU_1571717_0_0_1"/>
<dbReference type="KEGG" id="mtm:MYCTH_90104"/>
<sequence>MDGRQTETVRSSVVEEQQHQHQQHQQQQQQQQRPIVHDRATFAEVAERLRGHIRVVHQEADLIESTVDDVLRDPNLEELREAAKRVRLTARFMGFELDRLMAIHGRLERSQTVVPSRTVETTAAVALAAAATPADDAAAAASGSSGSAGSTGSDDDPADAGDSSSGSASA</sequence>
<gene>
    <name evidence="2" type="ORF">MYCTH_90104</name>
</gene>
<dbReference type="VEuPathDB" id="FungiDB:MYCTH_90104"/>
<feature type="compositionally biased region" description="Low complexity" evidence="1">
    <location>
        <begin position="134"/>
        <end position="152"/>
    </location>
</feature>
<evidence type="ECO:0000313" key="3">
    <source>
        <dbReference type="Proteomes" id="UP000007322"/>
    </source>
</evidence>
<keyword evidence="3" id="KW-1185">Reference proteome</keyword>
<evidence type="ECO:0000313" key="2">
    <source>
        <dbReference type="EMBL" id="AEO60857.1"/>
    </source>
</evidence>
<protein>
    <submittedName>
        <fullName evidence="2">Uncharacterized protein</fullName>
    </submittedName>
</protein>
<proteinExistence type="predicted"/>
<dbReference type="AlphaFoldDB" id="G2QLM7"/>
<organism evidence="2 3">
    <name type="scientific">Thermothelomyces thermophilus (strain ATCC 42464 / BCRC 31852 / DSM 1799)</name>
    <name type="common">Sporotrichum thermophile</name>
    <dbReference type="NCBI Taxonomy" id="573729"/>
    <lineage>
        <taxon>Eukaryota</taxon>
        <taxon>Fungi</taxon>
        <taxon>Dikarya</taxon>
        <taxon>Ascomycota</taxon>
        <taxon>Pezizomycotina</taxon>
        <taxon>Sordariomycetes</taxon>
        <taxon>Sordariomycetidae</taxon>
        <taxon>Sordariales</taxon>
        <taxon>Chaetomiaceae</taxon>
        <taxon>Thermothelomyces</taxon>
    </lineage>
</organism>
<accession>G2QLM7</accession>
<name>G2QLM7_THET4</name>
<reference evidence="2 3" key="1">
    <citation type="journal article" date="2011" name="Nat. Biotechnol.">
        <title>Comparative genomic analysis of the thermophilic biomass-degrading fungi Myceliophthora thermophila and Thielavia terrestris.</title>
        <authorList>
            <person name="Berka R.M."/>
            <person name="Grigoriev I.V."/>
            <person name="Otillar R."/>
            <person name="Salamov A."/>
            <person name="Grimwood J."/>
            <person name="Reid I."/>
            <person name="Ishmael N."/>
            <person name="John T."/>
            <person name="Darmond C."/>
            <person name="Moisan M.-C."/>
            <person name="Henrissat B."/>
            <person name="Coutinho P.M."/>
            <person name="Lombard V."/>
            <person name="Natvig D.O."/>
            <person name="Lindquist E."/>
            <person name="Schmutz J."/>
            <person name="Lucas S."/>
            <person name="Harris P."/>
            <person name="Powlowski J."/>
            <person name="Bellemare A."/>
            <person name="Taylor D."/>
            <person name="Butler G."/>
            <person name="de Vries R.P."/>
            <person name="Allijn I.E."/>
            <person name="van den Brink J."/>
            <person name="Ushinsky S."/>
            <person name="Storms R."/>
            <person name="Powell A.J."/>
            <person name="Paulsen I.T."/>
            <person name="Elbourne L.D.H."/>
            <person name="Baker S.E."/>
            <person name="Magnuson J."/>
            <person name="LaBoissiere S."/>
            <person name="Clutterbuck A.J."/>
            <person name="Martinez D."/>
            <person name="Wogulis M."/>
            <person name="de Leon A.L."/>
            <person name="Rey M.W."/>
            <person name="Tsang A."/>
        </authorList>
    </citation>
    <scope>NUCLEOTIDE SEQUENCE [LARGE SCALE GENOMIC DNA]</scope>
    <source>
        <strain evidence="3">ATCC 42464 / BCRC 31852 / DSM 1799</strain>
    </source>
</reference>
<evidence type="ECO:0000256" key="1">
    <source>
        <dbReference type="SAM" id="MobiDB-lite"/>
    </source>
</evidence>
<feature type="region of interest" description="Disordered" evidence="1">
    <location>
        <begin position="134"/>
        <end position="170"/>
    </location>
</feature>